<evidence type="ECO:0000259" key="9">
    <source>
        <dbReference type="PROSITE" id="PS50850"/>
    </source>
</evidence>
<evidence type="ECO:0000313" key="10">
    <source>
        <dbReference type="EMBL" id="SFG79093.1"/>
    </source>
</evidence>
<keyword evidence="5 8" id="KW-0812">Transmembrane</keyword>
<dbReference type="CDD" id="cd17324">
    <property type="entry name" value="MFS_NepI_like"/>
    <property type="match status" value="1"/>
</dbReference>
<feature type="transmembrane region" description="Helical" evidence="8">
    <location>
        <begin position="297"/>
        <end position="317"/>
    </location>
</feature>
<dbReference type="Gene3D" id="1.20.1250.20">
    <property type="entry name" value="MFS general substrate transporter like domains"/>
    <property type="match status" value="1"/>
</dbReference>
<dbReference type="EMBL" id="FOPJ01000015">
    <property type="protein sequence ID" value="SFG79093.1"/>
    <property type="molecule type" value="Genomic_DNA"/>
</dbReference>
<feature type="transmembrane region" description="Helical" evidence="8">
    <location>
        <begin position="382"/>
        <end position="402"/>
    </location>
</feature>
<proteinExistence type="inferred from homology"/>
<accession>A0A1I2UPU2</accession>
<dbReference type="InterPro" id="IPR011701">
    <property type="entry name" value="MFS"/>
</dbReference>
<dbReference type="InterPro" id="IPR020846">
    <property type="entry name" value="MFS_dom"/>
</dbReference>
<dbReference type="PROSITE" id="PS50850">
    <property type="entry name" value="MFS"/>
    <property type="match status" value="1"/>
</dbReference>
<protein>
    <submittedName>
        <fullName evidence="10">MFS transporter, YNFM family, putative membrane transport protein</fullName>
    </submittedName>
</protein>
<evidence type="ECO:0000256" key="1">
    <source>
        <dbReference type="ARBA" id="ARBA00004651"/>
    </source>
</evidence>
<feature type="transmembrane region" description="Helical" evidence="8">
    <location>
        <begin position="323"/>
        <end position="345"/>
    </location>
</feature>
<feature type="transmembrane region" description="Helical" evidence="8">
    <location>
        <begin position="257"/>
        <end position="276"/>
    </location>
</feature>
<keyword evidence="6 8" id="KW-1133">Transmembrane helix</keyword>
<evidence type="ECO:0000256" key="4">
    <source>
        <dbReference type="ARBA" id="ARBA00022475"/>
    </source>
</evidence>
<sequence length="426" mass="45004">MFMSTPSTVVGPTTPPGIRRGEPAYRRAVLAVLAAGLATFNALYCTQAMLPTLVSDLGVNPTEAALTVSAATGTLALFIVPFSILSERFGRGRILVISALSATVVSLILPLAPSIGWLIALRALQGALIAGVPAVAMTWLSEELDPEALPKAMGIYVAGTSVGGLTGRLIPAAALEIADWRVALWATGGFAVLVGIAMAFLLPAQRRFKPKQIHVRGELSAMVNHWRNPRLATLFITAFLSMGCFVSLYNFLGFRMVHTFGLSEALVGLVFLMYLAGTWSSAQAGVLTSRTGNGLGMIIFALTMLVGLGIMCIPNLAMVLIGLFAFTAAFFGIHSTASSWVGLIATENRAEGSSMYLFCYYVGSSVVGAAAGLVFASLSWAGFIGCLALIVLLILGIAMYLAKRERSVAHQQVSMPEAEKLKARVH</sequence>
<dbReference type="AlphaFoldDB" id="A0A1I2UPU2"/>
<organism evidence="10 11">
    <name type="scientific">Corynebacterium spheniscorum</name>
    <dbReference type="NCBI Taxonomy" id="185761"/>
    <lineage>
        <taxon>Bacteria</taxon>
        <taxon>Bacillati</taxon>
        <taxon>Actinomycetota</taxon>
        <taxon>Actinomycetes</taxon>
        <taxon>Mycobacteriales</taxon>
        <taxon>Corynebacteriaceae</taxon>
        <taxon>Corynebacterium</taxon>
    </lineage>
</organism>
<dbReference type="STRING" id="185761.SAMN05660282_01960"/>
<keyword evidence="4" id="KW-1003">Cell membrane</keyword>
<feature type="transmembrane region" description="Helical" evidence="8">
    <location>
        <begin position="119"/>
        <end position="140"/>
    </location>
</feature>
<dbReference type="GO" id="GO:0005886">
    <property type="term" value="C:plasma membrane"/>
    <property type="evidence" value="ECO:0007669"/>
    <property type="project" value="UniProtKB-SubCell"/>
</dbReference>
<feature type="transmembrane region" description="Helical" evidence="8">
    <location>
        <begin position="64"/>
        <end position="82"/>
    </location>
</feature>
<keyword evidence="11" id="KW-1185">Reference proteome</keyword>
<comment type="subcellular location">
    <subcellularLocation>
        <location evidence="1">Cell membrane</location>
        <topology evidence="1">Multi-pass membrane protein</topology>
    </subcellularLocation>
</comment>
<feature type="transmembrane region" description="Helical" evidence="8">
    <location>
        <begin position="28"/>
        <end position="44"/>
    </location>
</feature>
<dbReference type="PANTHER" id="PTHR43271:SF1">
    <property type="entry name" value="INNER MEMBRANE TRANSPORT PROTEIN YNFM"/>
    <property type="match status" value="1"/>
</dbReference>
<dbReference type="SUPFAM" id="SSF103473">
    <property type="entry name" value="MFS general substrate transporter"/>
    <property type="match status" value="1"/>
</dbReference>
<evidence type="ECO:0000313" key="11">
    <source>
        <dbReference type="Proteomes" id="UP000199065"/>
    </source>
</evidence>
<feature type="transmembrane region" description="Helical" evidence="8">
    <location>
        <begin position="94"/>
        <end position="113"/>
    </location>
</feature>
<feature type="transmembrane region" description="Helical" evidence="8">
    <location>
        <begin position="231"/>
        <end position="251"/>
    </location>
</feature>
<gene>
    <name evidence="10" type="ORF">SAMN05660282_01960</name>
</gene>
<dbReference type="PANTHER" id="PTHR43271">
    <property type="entry name" value="BLL2771 PROTEIN"/>
    <property type="match status" value="1"/>
</dbReference>
<keyword evidence="7 8" id="KW-0472">Membrane</keyword>
<feature type="transmembrane region" description="Helical" evidence="8">
    <location>
        <begin position="182"/>
        <end position="202"/>
    </location>
</feature>
<reference evidence="10 11" key="1">
    <citation type="submission" date="2016-10" db="EMBL/GenBank/DDBJ databases">
        <authorList>
            <person name="de Groot N.N."/>
        </authorList>
    </citation>
    <scope>NUCLEOTIDE SEQUENCE [LARGE SCALE GENOMIC DNA]</scope>
    <source>
        <strain>J11</strain>
        <strain evidence="11">PG 39</strain>
    </source>
</reference>
<evidence type="ECO:0000256" key="7">
    <source>
        <dbReference type="ARBA" id="ARBA00023136"/>
    </source>
</evidence>
<evidence type="ECO:0000256" key="3">
    <source>
        <dbReference type="ARBA" id="ARBA00022448"/>
    </source>
</evidence>
<dbReference type="InterPro" id="IPR036259">
    <property type="entry name" value="MFS_trans_sf"/>
</dbReference>
<evidence type="ECO:0000256" key="8">
    <source>
        <dbReference type="SAM" id="Phobius"/>
    </source>
</evidence>
<feature type="transmembrane region" description="Helical" evidence="8">
    <location>
        <begin position="357"/>
        <end position="376"/>
    </location>
</feature>
<evidence type="ECO:0000256" key="6">
    <source>
        <dbReference type="ARBA" id="ARBA00022989"/>
    </source>
</evidence>
<keyword evidence="3" id="KW-0813">Transport</keyword>
<dbReference type="Pfam" id="PF07690">
    <property type="entry name" value="MFS_1"/>
    <property type="match status" value="1"/>
</dbReference>
<feature type="domain" description="Major facilitator superfamily (MFS) profile" evidence="9">
    <location>
        <begin position="27"/>
        <end position="406"/>
    </location>
</feature>
<name>A0A1I2UPU2_9CORY</name>
<dbReference type="OrthoDB" id="63984at2"/>
<comment type="similarity">
    <text evidence="2">Belongs to the major facilitator superfamily.</text>
</comment>
<dbReference type="GO" id="GO:0022857">
    <property type="term" value="F:transmembrane transporter activity"/>
    <property type="evidence" value="ECO:0007669"/>
    <property type="project" value="InterPro"/>
</dbReference>
<dbReference type="Proteomes" id="UP000199065">
    <property type="component" value="Unassembled WGS sequence"/>
</dbReference>
<evidence type="ECO:0000256" key="5">
    <source>
        <dbReference type="ARBA" id="ARBA00022692"/>
    </source>
</evidence>
<evidence type="ECO:0000256" key="2">
    <source>
        <dbReference type="ARBA" id="ARBA00008335"/>
    </source>
</evidence>
<feature type="transmembrane region" description="Helical" evidence="8">
    <location>
        <begin position="152"/>
        <end position="170"/>
    </location>
</feature>